<sequence>MLFSTISVFSRIVLMIALRFSFSNFVLSDTSEYIKNSSVFSYIALALVSFTVRLRRRFWFRYNIWFMSSSVLSSSTSSNCIDDVDNQLSISSNSERYACTSFLRCSLVFNVCCIFSNPSCALCRRKSMRSSI</sequence>
<feature type="transmembrane region" description="Helical" evidence="1">
    <location>
        <begin position="7"/>
        <end position="27"/>
    </location>
</feature>
<protein>
    <submittedName>
        <fullName evidence="2">(northern house mosquito) hypothetical protein</fullName>
    </submittedName>
</protein>
<name>A0A8D8B9Q8_CULPI</name>
<dbReference type="EMBL" id="HBUE01066725">
    <property type="protein sequence ID" value="CAG6470960.1"/>
    <property type="molecule type" value="Transcribed_RNA"/>
</dbReference>
<organism evidence="2">
    <name type="scientific">Culex pipiens</name>
    <name type="common">House mosquito</name>
    <dbReference type="NCBI Taxonomy" id="7175"/>
    <lineage>
        <taxon>Eukaryota</taxon>
        <taxon>Metazoa</taxon>
        <taxon>Ecdysozoa</taxon>
        <taxon>Arthropoda</taxon>
        <taxon>Hexapoda</taxon>
        <taxon>Insecta</taxon>
        <taxon>Pterygota</taxon>
        <taxon>Neoptera</taxon>
        <taxon>Endopterygota</taxon>
        <taxon>Diptera</taxon>
        <taxon>Nematocera</taxon>
        <taxon>Culicoidea</taxon>
        <taxon>Culicidae</taxon>
        <taxon>Culicinae</taxon>
        <taxon>Culicini</taxon>
        <taxon>Culex</taxon>
        <taxon>Culex</taxon>
    </lineage>
</organism>
<accession>A0A8D8B9Q8</accession>
<proteinExistence type="predicted"/>
<evidence type="ECO:0000256" key="1">
    <source>
        <dbReference type="SAM" id="Phobius"/>
    </source>
</evidence>
<keyword evidence="1" id="KW-0812">Transmembrane</keyword>
<evidence type="ECO:0000313" key="2">
    <source>
        <dbReference type="EMBL" id="CAG6470960.1"/>
    </source>
</evidence>
<dbReference type="AlphaFoldDB" id="A0A8D8B9Q8"/>
<keyword evidence="1" id="KW-1133">Transmembrane helix</keyword>
<keyword evidence="1" id="KW-0472">Membrane</keyword>
<feature type="transmembrane region" description="Helical" evidence="1">
    <location>
        <begin position="33"/>
        <end position="52"/>
    </location>
</feature>
<reference evidence="2" key="1">
    <citation type="submission" date="2021-05" db="EMBL/GenBank/DDBJ databases">
        <authorList>
            <person name="Alioto T."/>
            <person name="Alioto T."/>
            <person name="Gomez Garrido J."/>
        </authorList>
    </citation>
    <scope>NUCLEOTIDE SEQUENCE</scope>
</reference>